<dbReference type="InterPro" id="IPR011335">
    <property type="entry name" value="Restrct_endonuc-II-like"/>
</dbReference>
<sequence>MANHPPSHYLDIGQQGEDLVTQWLQSTGWLILHRRFSCRWGEIDIIAQYQEKEAQENITQNSKLAFVEVKTRSPGNWDAGGRNAITPKKKAKLSRTAEMFLAQHPDKADYFCSFDVAIVCCQQVSKLNTQFPSSAQDALLSLSVAGYEFHLQEYISAAFDLSAG</sequence>
<dbReference type="PANTHER" id="PTHR34039:SF1">
    <property type="entry name" value="UPF0102 PROTEIN YRAN"/>
    <property type="match status" value="1"/>
</dbReference>
<dbReference type="EMBL" id="JACJTB010000029">
    <property type="protein sequence ID" value="MBD2596548.1"/>
    <property type="molecule type" value="Genomic_DNA"/>
</dbReference>
<dbReference type="RefSeq" id="WP_190969279.1">
    <property type="nucleotide sequence ID" value="NZ_JACJTB010000029.1"/>
</dbReference>
<organism evidence="3 4">
    <name type="scientific">Nostoc spongiaeforme FACHB-130</name>
    <dbReference type="NCBI Taxonomy" id="1357510"/>
    <lineage>
        <taxon>Bacteria</taxon>
        <taxon>Bacillati</taxon>
        <taxon>Cyanobacteriota</taxon>
        <taxon>Cyanophyceae</taxon>
        <taxon>Nostocales</taxon>
        <taxon>Nostocaceae</taxon>
        <taxon>Nostoc</taxon>
    </lineage>
</organism>
<name>A0ABR8G005_9NOSO</name>
<proteinExistence type="inferred from homology"/>
<dbReference type="PANTHER" id="PTHR34039">
    <property type="entry name" value="UPF0102 PROTEIN YRAN"/>
    <property type="match status" value="1"/>
</dbReference>
<dbReference type="SUPFAM" id="SSF52980">
    <property type="entry name" value="Restriction endonuclease-like"/>
    <property type="match status" value="1"/>
</dbReference>
<evidence type="ECO:0000313" key="3">
    <source>
        <dbReference type="EMBL" id="MBD2596548.1"/>
    </source>
</evidence>
<accession>A0ABR8G005</accession>
<evidence type="ECO:0000313" key="4">
    <source>
        <dbReference type="Proteomes" id="UP000603457"/>
    </source>
</evidence>
<gene>
    <name evidence="3" type="ORF">H6G74_19750</name>
</gene>
<reference evidence="3 4" key="1">
    <citation type="journal article" date="2020" name="ISME J.">
        <title>Comparative genomics reveals insights into cyanobacterial evolution and habitat adaptation.</title>
        <authorList>
            <person name="Chen M.Y."/>
            <person name="Teng W.K."/>
            <person name="Zhao L."/>
            <person name="Hu C.X."/>
            <person name="Zhou Y.K."/>
            <person name="Han B.P."/>
            <person name="Song L.R."/>
            <person name="Shu W.S."/>
        </authorList>
    </citation>
    <scope>NUCLEOTIDE SEQUENCE [LARGE SCALE GENOMIC DNA]</scope>
    <source>
        <strain evidence="3 4">FACHB-130</strain>
    </source>
</reference>
<dbReference type="Pfam" id="PF02021">
    <property type="entry name" value="UPF0102"/>
    <property type="match status" value="1"/>
</dbReference>
<dbReference type="InterPro" id="IPR011856">
    <property type="entry name" value="tRNA_endonuc-like_dom_sf"/>
</dbReference>
<dbReference type="InterPro" id="IPR003509">
    <property type="entry name" value="UPF0102_YraN-like"/>
</dbReference>
<dbReference type="Gene3D" id="3.40.1350.10">
    <property type="match status" value="1"/>
</dbReference>
<comment type="caution">
    <text evidence="3">The sequence shown here is derived from an EMBL/GenBank/DDBJ whole genome shotgun (WGS) entry which is preliminary data.</text>
</comment>
<evidence type="ECO:0000256" key="2">
    <source>
        <dbReference type="HAMAP-Rule" id="MF_00048"/>
    </source>
</evidence>
<dbReference type="NCBIfam" id="TIGR00252">
    <property type="entry name" value="YraN family protein"/>
    <property type="match status" value="1"/>
</dbReference>
<protein>
    <recommendedName>
        <fullName evidence="2">UPF0102 protein H6G74_19750</fullName>
    </recommendedName>
</protein>
<evidence type="ECO:0000256" key="1">
    <source>
        <dbReference type="ARBA" id="ARBA00006738"/>
    </source>
</evidence>
<comment type="similarity">
    <text evidence="1 2">Belongs to the UPF0102 family.</text>
</comment>
<keyword evidence="4" id="KW-1185">Reference proteome</keyword>
<dbReference type="Proteomes" id="UP000603457">
    <property type="component" value="Unassembled WGS sequence"/>
</dbReference>
<dbReference type="HAMAP" id="MF_00048">
    <property type="entry name" value="UPF0102"/>
    <property type="match status" value="1"/>
</dbReference>